<feature type="transmembrane region" description="Helical" evidence="1">
    <location>
        <begin position="38"/>
        <end position="59"/>
    </location>
</feature>
<feature type="transmembrane region" description="Helical" evidence="1">
    <location>
        <begin position="115"/>
        <end position="136"/>
    </location>
</feature>
<name>A0A1H6URT3_9MICO</name>
<keyword evidence="1" id="KW-1133">Transmembrane helix</keyword>
<dbReference type="OrthoDB" id="5147177at2"/>
<keyword evidence="1" id="KW-0472">Membrane</keyword>
<evidence type="ECO:0000313" key="3">
    <source>
        <dbReference type="Proteomes" id="UP000183315"/>
    </source>
</evidence>
<dbReference type="AlphaFoldDB" id="A0A1H6URT3"/>
<feature type="transmembrane region" description="Helical" evidence="1">
    <location>
        <begin position="66"/>
        <end position="85"/>
    </location>
</feature>
<dbReference type="STRING" id="1043493.SAMN05421637_0517"/>
<accession>A0A1H6URT3</accession>
<organism evidence="2 3">
    <name type="scientific">Demequina mangrovi</name>
    <dbReference type="NCBI Taxonomy" id="1043493"/>
    <lineage>
        <taxon>Bacteria</taxon>
        <taxon>Bacillati</taxon>
        <taxon>Actinomycetota</taxon>
        <taxon>Actinomycetes</taxon>
        <taxon>Micrococcales</taxon>
        <taxon>Demequinaceae</taxon>
        <taxon>Demequina</taxon>
    </lineage>
</organism>
<evidence type="ECO:0000313" key="2">
    <source>
        <dbReference type="EMBL" id="SEI95123.1"/>
    </source>
</evidence>
<keyword evidence="1" id="KW-0812">Transmembrane</keyword>
<sequence length="140" mass="14181">MAVYTGVVFPLVLVVCAALALAGAATLAFPRLHRAVQWAVPVTIGAVALQAVTVIVLLFSGADVDLILTLGYLIASVALLALLGIGRLGTPEAAAADPDPNRPVLSPVQIARVDAASALIVAVAIAVVSWRILVILESGA</sequence>
<reference evidence="3" key="1">
    <citation type="submission" date="2016-10" db="EMBL/GenBank/DDBJ databases">
        <authorList>
            <person name="Varghese N."/>
        </authorList>
    </citation>
    <scope>NUCLEOTIDE SEQUENCE [LARGE SCALE GENOMIC DNA]</scope>
    <source>
        <strain evidence="3">DSM 24868</strain>
    </source>
</reference>
<gene>
    <name evidence="2" type="ORF">SAMN05421637_0517</name>
</gene>
<dbReference type="EMBL" id="FNZI01000001">
    <property type="protein sequence ID" value="SEI95123.1"/>
    <property type="molecule type" value="Genomic_DNA"/>
</dbReference>
<proteinExistence type="predicted"/>
<keyword evidence="3" id="KW-1185">Reference proteome</keyword>
<dbReference type="RefSeq" id="WP_042212746.1">
    <property type="nucleotide sequence ID" value="NZ_BBLU01000002.1"/>
</dbReference>
<dbReference type="Proteomes" id="UP000183315">
    <property type="component" value="Unassembled WGS sequence"/>
</dbReference>
<evidence type="ECO:0000256" key="1">
    <source>
        <dbReference type="SAM" id="Phobius"/>
    </source>
</evidence>
<protein>
    <submittedName>
        <fullName evidence="2">Uncharacterized protein</fullName>
    </submittedName>
</protein>